<name>A0A5M6D2V2_9BACT</name>
<accession>A0A5M6D2V2</accession>
<keyword evidence="4" id="KW-1185">Reference proteome</keyword>
<reference evidence="3 4" key="1">
    <citation type="submission" date="2019-08" db="EMBL/GenBank/DDBJ databases">
        <authorList>
            <person name="Dhanesh K."/>
            <person name="Kumar G."/>
            <person name="Sasikala C."/>
            <person name="Venkata Ramana C."/>
        </authorList>
    </citation>
    <scope>NUCLEOTIDE SEQUENCE [LARGE SCALE GENOMIC DNA]</scope>
    <source>
        <strain evidence="3 4">JC645</strain>
    </source>
</reference>
<comment type="caution">
    <text evidence="3">The sequence shown here is derived from an EMBL/GenBank/DDBJ whole genome shotgun (WGS) entry which is preliminary data.</text>
</comment>
<dbReference type="GO" id="GO:0016853">
    <property type="term" value="F:isomerase activity"/>
    <property type="evidence" value="ECO:0007669"/>
    <property type="project" value="UniProtKB-KW"/>
</dbReference>
<proteinExistence type="predicted"/>
<dbReference type="AlphaFoldDB" id="A0A5M6D2V2"/>
<protein>
    <submittedName>
        <fullName evidence="3">Sugar phosphate isomerase/epimerase</fullName>
    </submittedName>
</protein>
<evidence type="ECO:0000256" key="1">
    <source>
        <dbReference type="ARBA" id="ARBA00023235"/>
    </source>
</evidence>
<dbReference type="InterPro" id="IPR013022">
    <property type="entry name" value="Xyl_isomerase-like_TIM-brl"/>
</dbReference>
<dbReference type="Pfam" id="PF01261">
    <property type="entry name" value="AP_endonuc_2"/>
    <property type="match status" value="1"/>
</dbReference>
<evidence type="ECO:0000313" key="4">
    <source>
        <dbReference type="Proteomes" id="UP000324479"/>
    </source>
</evidence>
<evidence type="ECO:0000313" key="3">
    <source>
        <dbReference type="EMBL" id="KAA5541824.1"/>
    </source>
</evidence>
<evidence type="ECO:0000259" key="2">
    <source>
        <dbReference type="Pfam" id="PF01261"/>
    </source>
</evidence>
<dbReference type="PANTHER" id="PTHR43489">
    <property type="entry name" value="ISOMERASE"/>
    <property type="match status" value="1"/>
</dbReference>
<dbReference type="Gene3D" id="3.20.20.150">
    <property type="entry name" value="Divalent-metal-dependent TIM barrel enzymes"/>
    <property type="match status" value="1"/>
</dbReference>
<dbReference type="InterPro" id="IPR050417">
    <property type="entry name" value="Sugar_Epim/Isomerase"/>
</dbReference>
<organism evidence="3 4">
    <name type="scientific">Roseiconus nitratireducens</name>
    <dbReference type="NCBI Taxonomy" id="2605748"/>
    <lineage>
        <taxon>Bacteria</taxon>
        <taxon>Pseudomonadati</taxon>
        <taxon>Planctomycetota</taxon>
        <taxon>Planctomycetia</taxon>
        <taxon>Pirellulales</taxon>
        <taxon>Pirellulaceae</taxon>
        <taxon>Roseiconus</taxon>
    </lineage>
</organism>
<dbReference type="SUPFAM" id="SSF51658">
    <property type="entry name" value="Xylose isomerase-like"/>
    <property type="match status" value="1"/>
</dbReference>
<sequence>MSEHSDGRLSRRVFCAAAGSAAIATSMWADESSQTQGEAVIDLPVFKAVKVSMIRGNQPLLEKFLMAKKAGFDGISLFAPDQFDVDQARQAQKQTGLMIHNVNNAVHWKQRLSDRDPAVRQQSLDVMLEAIRFAHAVGASSILQVVGKVTDPVDENHDQVWRRSIDAIRKALPLASKLGVRILCENVGNGFCEHPQQWADYLDEIGDPWVGAFFDIGNHHSKGGADVWIRTLGERIVKLDAKGHDSQVGKNCNLFEGDIDWAAVRTELRRIRFTGWATAEVQGGDEARLREVVERMDRALGPSGLAGEPPRDV</sequence>
<dbReference type="PANTHER" id="PTHR43489:SF7">
    <property type="entry name" value="3-DEHYDRO-D-GULOSIDE 4-EPIMERASE-RELATED"/>
    <property type="match status" value="1"/>
</dbReference>
<gene>
    <name evidence="3" type="ORF">FYK55_16585</name>
</gene>
<dbReference type="RefSeq" id="WP_150077558.1">
    <property type="nucleotide sequence ID" value="NZ_VWOX01000009.1"/>
</dbReference>
<dbReference type="InterPro" id="IPR036237">
    <property type="entry name" value="Xyl_isomerase-like_sf"/>
</dbReference>
<dbReference type="Proteomes" id="UP000324479">
    <property type="component" value="Unassembled WGS sequence"/>
</dbReference>
<keyword evidence="1 3" id="KW-0413">Isomerase</keyword>
<feature type="domain" description="Xylose isomerase-like TIM barrel" evidence="2">
    <location>
        <begin position="67"/>
        <end position="296"/>
    </location>
</feature>
<dbReference type="EMBL" id="VWOX01000009">
    <property type="protein sequence ID" value="KAA5541824.1"/>
    <property type="molecule type" value="Genomic_DNA"/>
</dbReference>